<dbReference type="Proteomes" id="UP000799324">
    <property type="component" value="Unassembled WGS sequence"/>
</dbReference>
<sequence length="256" mass="28521">MARLRRKSIARSLVTYVLSSKLQWPGQPVELSYLLRHARNTQSSQSKDKIYAFLGLTHTRYGIPIRYQPSYTINALLTDTARSIITREASRLNILVDAGTSVPNRQLTSSTDPLPSWVSDWTSSRSERHDDFIEALGFPPNCTAGSHPQGKVESYLAQFEADAFGNPARILVAWRSYGTTSGIVTATTCSIAQADDEVWIVSSVKWPLVMRREKIGTMVLLGPAMLHDARSGTVSPIMTGHGLDQREQYWQPLKLS</sequence>
<dbReference type="EMBL" id="MU004310">
    <property type="protein sequence ID" value="KAF2658973.1"/>
    <property type="molecule type" value="Genomic_DNA"/>
</dbReference>
<proteinExistence type="predicted"/>
<dbReference type="OrthoDB" id="3678388at2759"/>
<accession>A0A6A6TJ36</accession>
<evidence type="ECO:0000313" key="1">
    <source>
        <dbReference type="EMBL" id="KAF2658973.1"/>
    </source>
</evidence>
<gene>
    <name evidence="1" type="ORF">K491DRAFT_591957</name>
</gene>
<protein>
    <submittedName>
        <fullName evidence="1">Uncharacterized protein</fullName>
    </submittedName>
</protein>
<evidence type="ECO:0000313" key="2">
    <source>
        <dbReference type="Proteomes" id="UP000799324"/>
    </source>
</evidence>
<reference evidence="1" key="1">
    <citation type="journal article" date="2020" name="Stud. Mycol.">
        <title>101 Dothideomycetes genomes: a test case for predicting lifestyles and emergence of pathogens.</title>
        <authorList>
            <person name="Haridas S."/>
            <person name="Albert R."/>
            <person name="Binder M."/>
            <person name="Bloem J."/>
            <person name="Labutti K."/>
            <person name="Salamov A."/>
            <person name="Andreopoulos B."/>
            <person name="Baker S."/>
            <person name="Barry K."/>
            <person name="Bills G."/>
            <person name="Bluhm B."/>
            <person name="Cannon C."/>
            <person name="Castanera R."/>
            <person name="Culley D."/>
            <person name="Daum C."/>
            <person name="Ezra D."/>
            <person name="Gonzalez J."/>
            <person name="Henrissat B."/>
            <person name="Kuo A."/>
            <person name="Liang C."/>
            <person name="Lipzen A."/>
            <person name="Lutzoni F."/>
            <person name="Magnuson J."/>
            <person name="Mondo S."/>
            <person name="Nolan M."/>
            <person name="Ohm R."/>
            <person name="Pangilinan J."/>
            <person name="Park H.-J."/>
            <person name="Ramirez L."/>
            <person name="Alfaro M."/>
            <person name="Sun H."/>
            <person name="Tritt A."/>
            <person name="Yoshinaga Y."/>
            <person name="Zwiers L.-H."/>
            <person name="Turgeon B."/>
            <person name="Goodwin S."/>
            <person name="Spatafora J."/>
            <person name="Crous P."/>
            <person name="Grigoriev I."/>
        </authorList>
    </citation>
    <scope>NUCLEOTIDE SEQUENCE</scope>
    <source>
        <strain evidence="1">CBS 122681</strain>
    </source>
</reference>
<keyword evidence="2" id="KW-1185">Reference proteome</keyword>
<name>A0A6A6TJ36_9PLEO</name>
<organism evidence="1 2">
    <name type="scientific">Lophiostoma macrostomum CBS 122681</name>
    <dbReference type="NCBI Taxonomy" id="1314788"/>
    <lineage>
        <taxon>Eukaryota</taxon>
        <taxon>Fungi</taxon>
        <taxon>Dikarya</taxon>
        <taxon>Ascomycota</taxon>
        <taxon>Pezizomycotina</taxon>
        <taxon>Dothideomycetes</taxon>
        <taxon>Pleosporomycetidae</taxon>
        <taxon>Pleosporales</taxon>
        <taxon>Lophiostomataceae</taxon>
        <taxon>Lophiostoma</taxon>
    </lineage>
</organism>
<dbReference type="AlphaFoldDB" id="A0A6A6TJ36"/>